<feature type="compositionally biased region" description="Basic and acidic residues" evidence="1">
    <location>
        <begin position="84"/>
        <end position="93"/>
    </location>
</feature>
<feature type="compositionally biased region" description="Low complexity" evidence="1">
    <location>
        <begin position="181"/>
        <end position="192"/>
    </location>
</feature>
<evidence type="ECO:0000313" key="3">
    <source>
        <dbReference type="Proteomes" id="UP001229421"/>
    </source>
</evidence>
<comment type="caution">
    <text evidence="2">The sequence shown here is derived from an EMBL/GenBank/DDBJ whole genome shotgun (WGS) entry which is preliminary data.</text>
</comment>
<name>A0AAD8KQU4_TARER</name>
<feature type="compositionally biased region" description="Low complexity" evidence="1">
    <location>
        <begin position="112"/>
        <end position="122"/>
    </location>
</feature>
<feature type="compositionally biased region" description="Polar residues" evidence="1">
    <location>
        <begin position="139"/>
        <end position="153"/>
    </location>
</feature>
<feature type="region of interest" description="Disordered" evidence="1">
    <location>
        <begin position="1"/>
        <end position="60"/>
    </location>
</feature>
<feature type="compositionally biased region" description="Polar residues" evidence="1">
    <location>
        <begin position="204"/>
        <end position="223"/>
    </location>
</feature>
<sequence length="533" mass="59332">MATSAFKSTTKRAPIATSSPSTDNSPSSSSSHRRSRSLSRFSRPLLNQTQSPTPTRNDFPEISLDDLAVDFFSSELDDTTSASSRRDRVKSEIKQSSSQRRSRSVSRHPDGADSVVAGGVSVNLSSHRRGRSVSRRNDGNVTAFNGVSTTRAVSNGDLRRRRSVSVARHQISDSESDIDFSRSSASQPKSRSTNNGNGRVASFQRPTASSHQRLTRSMSQAPQLRSRDGYLSQSSALTDEDLRDARYGSYEIEKTIRAMYAQKKPEKRKQDLSTKRALEEQKPQDGYKIVREVVPKLKSNTKAQAVSYPRKRSNDRNRMSKRLNEEAEKYFEDFISNIEDTDFSSFDGERSDTSSTLFGSTTKQNGVPVEMEGINLPWLKWEDNNGVHPTTLKTKLWDPAQDLQLIQGQGNLSSSSHGSWNPEHTPANSTELRIIKSDQVTWAEKYGQIYGTRGRKLKSSFHLLQGSDHLEEITFFTSPTKRLALQFFIIQRGEKTLSGVPTVDAAIGCINRHVSVIVTVDPMVVPMVSGVSV</sequence>
<feature type="region of interest" description="Disordered" evidence="1">
    <location>
        <begin position="76"/>
        <end position="237"/>
    </location>
</feature>
<feature type="region of interest" description="Disordered" evidence="1">
    <location>
        <begin position="261"/>
        <end position="283"/>
    </location>
</feature>
<organism evidence="2 3">
    <name type="scientific">Tagetes erecta</name>
    <name type="common">African marigold</name>
    <dbReference type="NCBI Taxonomy" id="13708"/>
    <lineage>
        <taxon>Eukaryota</taxon>
        <taxon>Viridiplantae</taxon>
        <taxon>Streptophyta</taxon>
        <taxon>Embryophyta</taxon>
        <taxon>Tracheophyta</taxon>
        <taxon>Spermatophyta</taxon>
        <taxon>Magnoliopsida</taxon>
        <taxon>eudicotyledons</taxon>
        <taxon>Gunneridae</taxon>
        <taxon>Pentapetalae</taxon>
        <taxon>asterids</taxon>
        <taxon>campanulids</taxon>
        <taxon>Asterales</taxon>
        <taxon>Asteraceae</taxon>
        <taxon>Asteroideae</taxon>
        <taxon>Heliantheae alliance</taxon>
        <taxon>Tageteae</taxon>
        <taxon>Tagetes</taxon>
    </lineage>
</organism>
<dbReference type="EMBL" id="JAUHHV010000004">
    <property type="protein sequence ID" value="KAK1427709.1"/>
    <property type="molecule type" value="Genomic_DNA"/>
</dbReference>
<feature type="region of interest" description="Disordered" evidence="1">
    <location>
        <begin position="345"/>
        <end position="364"/>
    </location>
</feature>
<protein>
    <submittedName>
        <fullName evidence="2">Uncharacterized protein</fullName>
    </submittedName>
</protein>
<dbReference type="Proteomes" id="UP001229421">
    <property type="component" value="Unassembled WGS sequence"/>
</dbReference>
<proteinExistence type="predicted"/>
<feature type="compositionally biased region" description="Low complexity" evidence="1">
    <location>
        <begin position="18"/>
        <end position="30"/>
    </location>
</feature>
<feature type="compositionally biased region" description="Polar residues" evidence="1">
    <location>
        <begin position="45"/>
        <end position="56"/>
    </location>
</feature>
<reference evidence="2" key="1">
    <citation type="journal article" date="2023" name="bioRxiv">
        <title>Improved chromosome-level genome assembly for marigold (Tagetes erecta).</title>
        <authorList>
            <person name="Jiang F."/>
            <person name="Yuan L."/>
            <person name="Wang S."/>
            <person name="Wang H."/>
            <person name="Xu D."/>
            <person name="Wang A."/>
            <person name="Fan W."/>
        </authorList>
    </citation>
    <scope>NUCLEOTIDE SEQUENCE</scope>
    <source>
        <strain evidence="2">WSJ</strain>
        <tissue evidence="2">Leaf</tissue>
    </source>
</reference>
<dbReference type="AlphaFoldDB" id="A0AAD8KQU4"/>
<keyword evidence="3" id="KW-1185">Reference proteome</keyword>
<accession>A0AAD8KQU4</accession>
<feature type="compositionally biased region" description="Polar residues" evidence="1">
    <location>
        <begin position="353"/>
        <end position="364"/>
    </location>
</feature>
<evidence type="ECO:0000313" key="2">
    <source>
        <dbReference type="EMBL" id="KAK1427709.1"/>
    </source>
</evidence>
<dbReference type="PANTHER" id="PTHR34466:SF1">
    <property type="entry name" value="OS06G0609800 PROTEIN"/>
    <property type="match status" value="1"/>
</dbReference>
<evidence type="ECO:0000256" key="1">
    <source>
        <dbReference type="SAM" id="MobiDB-lite"/>
    </source>
</evidence>
<feature type="compositionally biased region" description="Basic and acidic residues" evidence="1">
    <location>
        <begin position="268"/>
        <end position="283"/>
    </location>
</feature>
<dbReference type="PANTHER" id="PTHR34466">
    <property type="entry name" value="OS11G0129800 PROTEIN"/>
    <property type="match status" value="1"/>
</dbReference>
<gene>
    <name evidence="2" type="ORF">QVD17_16402</name>
</gene>